<feature type="domain" description="Zn(2)-C6 fungal-type" evidence="6">
    <location>
        <begin position="20"/>
        <end position="51"/>
    </location>
</feature>
<organism evidence="7 8">
    <name type="scientific">Penicilliopsis zonata CBS 506.65</name>
    <dbReference type="NCBI Taxonomy" id="1073090"/>
    <lineage>
        <taxon>Eukaryota</taxon>
        <taxon>Fungi</taxon>
        <taxon>Dikarya</taxon>
        <taxon>Ascomycota</taxon>
        <taxon>Pezizomycotina</taxon>
        <taxon>Eurotiomycetes</taxon>
        <taxon>Eurotiomycetidae</taxon>
        <taxon>Eurotiales</taxon>
        <taxon>Aspergillaceae</taxon>
        <taxon>Penicilliopsis</taxon>
    </lineage>
</organism>
<keyword evidence="8" id="KW-1185">Reference proteome</keyword>
<feature type="region of interest" description="Disordered" evidence="5">
    <location>
        <begin position="90"/>
        <end position="140"/>
    </location>
</feature>
<keyword evidence="2" id="KW-0238">DNA-binding</keyword>
<dbReference type="PROSITE" id="PS00463">
    <property type="entry name" value="ZN2_CY6_FUNGAL_1"/>
    <property type="match status" value="1"/>
</dbReference>
<keyword evidence="4" id="KW-0539">Nucleus</keyword>
<dbReference type="OrthoDB" id="5344325at2759"/>
<dbReference type="GeneID" id="34614514"/>
<keyword evidence="1" id="KW-0805">Transcription regulation</keyword>
<feature type="compositionally biased region" description="Pro residues" evidence="5">
    <location>
        <begin position="98"/>
        <end position="108"/>
    </location>
</feature>
<evidence type="ECO:0000313" key="7">
    <source>
        <dbReference type="EMBL" id="OJJ45894.1"/>
    </source>
</evidence>
<proteinExistence type="predicted"/>
<gene>
    <name evidence="7" type="ORF">ASPZODRAFT_26497</name>
</gene>
<reference evidence="8" key="1">
    <citation type="journal article" date="2017" name="Genome Biol.">
        <title>Comparative genomics reveals high biological diversity and specific adaptations in the industrially and medically important fungal genus Aspergillus.</title>
        <authorList>
            <person name="de Vries R.P."/>
            <person name="Riley R."/>
            <person name="Wiebenga A."/>
            <person name="Aguilar-Osorio G."/>
            <person name="Amillis S."/>
            <person name="Uchima C.A."/>
            <person name="Anderluh G."/>
            <person name="Asadollahi M."/>
            <person name="Askin M."/>
            <person name="Barry K."/>
            <person name="Battaglia E."/>
            <person name="Bayram O."/>
            <person name="Benocci T."/>
            <person name="Braus-Stromeyer S.A."/>
            <person name="Caldana C."/>
            <person name="Canovas D."/>
            <person name="Cerqueira G.C."/>
            <person name="Chen F."/>
            <person name="Chen W."/>
            <person name="Choi C."/>
            <person name="Clum A."/>
            <person name="Dos Santos R.A."/>
            <person name="Damasio A.R."/>
            <person name="Diallinas G."/>
            <person name="Emri T."/>
            <person name="Fekete E."/>
            <person name="Flipphi M."/>
            <person name="Freyberg S."/>
            <person name="Gallo A."/>
            <person name="Gournas C."/>
            <person name="Habgood R."/>
            <person name="Hainaut M."/>
            <person name="Harispe M.L."/>
            <person name="Henrissat B."/>
            <person name="Hilden K.S."/>
            <person name="Hope R."/>
            <person name="Hossain A."/>
            <person name="Karabika E."/>
            <person name="Karaffa L."/>
            <person name="Karanyi Z."/>
            <person name="Krasevec N."/>
            <person name="Kuo A."/>
            <person name="Kusch H."/>
            <person name="LaButti K."/>
            <person name="Lagendijk E.L."/>
            <person name="Lapidus A."/>
            <person name="Levasseur A."/>
            <person name="Lindquist E."/>
            <person name="Lipzen A."/>
            <person name="Logrieco A.F."/>
            <person name="MacCabe A."/>
            <person name="Maekelae M.R."/>
            <person name="Malavazi I."/>
            <person name="Melin P."/>
            <person name="Meyer V."/>
            <person name="Mielnichuk N."/>
            <person name="Miskei M."/>
            <person name="Molnar A.P."/>
            <person name="Mule G."/>
            <person name="Ngan C.Y."/>
            <person name="Orejas M."/>
            <person name="Orosz E."/>
            <person name="Ouedraogo J.P."/>
            <person name="Overkamp K.M."/>
            <person name="Park H.-S."/>
            <person name="Perrone G."/>
            <person name="Piumi F."/>
            <person name="Punt P.J."/>
            <person name="Ram A.F."/>
            <person name="Ramon A."/>
            <person name="Rauscher S."/>
            <person name="Record E."/>
            <person name="Riano-Pachon D.M."/>
            <person name="Robert V."/>
            <person name="Roehrig J."/>
            <person name="Ruller R."/>
            <person name="Salamov A."/>
            <person name="Salih N.S."/>
            <person name="Samson R.A."/>
            <person name="Sandor E."/>
            <person name="Sanguinetti M."/>
            <person name="Schuetze T."/>
            <person name="Sepcic K."/>
            <person name="Shelest E."/>
            <person name="Sherlock G."/>
            <person name="Sophianopoulou V."/>
            <person name="Squina F.M."/>
            <person name="Sun H."/>
            <person name="Susca A."/>
            <person name="Todd R.B."/>
            <person name="Tsang A."/>
            <person name="Unkles S.E."/>
            <person name="van de Wiele N."/>
            <person name="van Rossen-Uffink D."/>
            <person name="Oliveira J.V."/>
            <person name="Vesth T.C."/>
            <person name="Visser J."/>
            <person name="Yu J.-H."/>
            <person name="Zhou M."/>
            <person name="Andersen M.R."/>
            <person name="Archer D.B."/>
            <person name="Baker S.E."/>
            <person name="Benoit I."/>
            <person name="Brakhage A.A."/>
            <person name="Braus G.H."/>
            <person name="Fischer R."/>
            <person name="Frisvad J.C."/>
            <person name="Goldman G.H."/>
            <person name="Houbraken J."/>
            <person name="Oakley B."/>
            <person name="Pocsi I."/>
            <person name="Scazzocchio C."/>
            <person name="Seiboth B."/>
            <person name="vanKuyk P.A."/>
            <person name="Wortman J."/>
            <person name="Dyer P.S."/>
            <person name="Grigoriev I.V."/>
        </authorList>
    </citation>
    <scope>NUCLEOTIDE SEQUENCE [LARGE SCALE GENOMIC DNA]</scope>
    <source>
        <strain evidence="8">CBS 506.65</strain>
    </source>
</reference>
<dbReference type="Pfam" id="PF11951">
    <property type="entry name" value="Fungal_trans_2"/>
    <property type="match status" value="1"/>
</dbReference>
<dbReference type="RefSeq" id="XP_022580404.1">
    <property type="nucleotide sequence ID" value="XM_022728050.1"/>
</dbReference>
<sequence>MSEVADGAKGSRKKFRPTYSCLNCHKRKVKCDRVKPCSACCLRGTPSECEYGTSKQDRHYIHQSALIESLMQSCQELKVQLAEARRAANLPLDDDPSNPNPNPNPQPKSPQSDSEKALTRRDSIITSSTSSSSSSSSSTNSFQIQLRSPLAAKQILEVLVGRLINAFSPIEAVNCGSLVGLRDAAQMRVFSPLLSHAFEAASLTFVGRQERHLSMEKVGHVRYTRVLRQLQQALNHPEQSKSTEVLVVVLLFIIIEAFKQSSKDAILRHQLGGLGLLRSRTPFRHRTGIERSMFVDLRLYWVTAALIHRRPSFMATPEWLSVPWPADGPPKDILHLLLDIAVEIPAYLAQIDEFSEALKTNALAPSDLVAAQTAIWEKASELDGRLHQWKALHADTYPGGSAWEVPVPSSRQQQQQQQQQQDQTTPRDDDNFPIFQCRNLSTMQIVTPPLHYYPDILLSQSMCFYWAVRLVLSAADSGVVSVSSAHERYVYACHICRSMKYYVLAAPGCLASRMMFILRVAFDTFADGMMEKRFIETLFAFIGHKLRLTVFTNQCSESAVKVVRVNV</sequence>
<dbReference type="Proteomes" id="UP000184188">
    <property type="component" value="Unassembled WGS sequence"/>
</dbReference>
<evidence type="ECO:0000256" key="1">
    <source>
        <dbReference type="ARBA" id="ARBA00023015"/>
    </source>
</evidence>
<dbReference type="InterPro" id="IPR021858">
    <property type="entry name" value="Fun_TF"/>
</dbReference>
<dbReference type="EMBL" id="KV878344">
    <property type="protein sequence ID" value="OJJ45894.1"/>
    <property type="molecule type" value="Genomic_DNA"/>
</dbReference>
<evidence type="ECO:0000256" key="2">
    <source>
        <dbReference type="ARBA" id="ARBA00023125"/>
    </source>
</evidence>
<dbReference type="CDD" id="cd00067">
    <property type="entry name" value="GAL4"/>
    <property type="match status" value="1"/>
</dbReference>
<evidence type="ECO:0000256" key="5">
    <source>
        <dbReference type="SAM" id="MobiDB-lite"/>
    </source>
</evidence>
<keyword evidence="3" id="KW-0804">Transcription</keyword>
<feature type="compositionally biased region" description="Low complexity" evidence="5">
    <location>
        <begin position="412"/>
        <end position="423"/>
    </location>
</feature>
<dbReference type="GO" id="GO:0000981">
    <property type="term" value="F:DNA-binding transcription factor activity, RNA polymerase II-specific"/>
    <property type="evidence" value="ECO:0007669"/>
    <property type="project" value="InterPro"/>
</dbReference>
<name>A0A1L9SFU4_9EURO</name>
<evidence type="ECO:0000256" key="3">
    <source>
        <dbReference type="ARBA" id="ARBA00023163"/>
    </source>
</evidence>
<dbReference type="Pfam" id="PF00172">
    <property type="entry name" value="Zn_clus"/>
    <property type="match status" value="1"/>
</dbReference>
<feature type="compositionally biased region" description="Basic and acidic residues" evidence="5">
    <location>
        <begin position="113"/>
        <end position="123"/>
    </location>
</feature>
<dbReference type="PANTHER" id="PTHR38111">
    <property type="entry name" value="ZN(2)-C6 FUNGAL-TYPE DOMAIN-CONTAINING PROTEIN-RELATED"/>
    <property type="match status" value="1"/>
</dbReference>
<dbReference type="GO" id="GO:0008270">
    <property type="term" value="F:zinc ion binding"/>
    <property type="evidence" value="ECO:0007669"/>
    <property type="project" value="InterPro"/>
</dbReference>
<dbReference type="PANTHER" id="PTHR38111:SF2">
    <property type="entry name" value="FINGER DOMAIN PROTEIN, PUTATIVE (AFU_ORTHOLOGUE AFUA_1G01560)-RELATED"/>
    <property type="match status" value="1"/>
</dbReference>
<dbReference type="InterPro" id="IPR053178">
    <property type="entry name" value="Osmoadaptation_assoc"/>
</dbReference>
<dbReference type="AlphaFoldDB" id="A0A1L9SFU4"/>
<dbReference type="PROSITE" id="PS50048">
    <property type="entry name" value="ZN2_CY6_FUNGAL_2"/>
    <property type="match status" value="1"/>
</dbReference>
<protein>
    <recommendedName>
        <fullName evidence="6">Zn(2)-C6 fungal-type domain-containing protein</fullName>
    </recommendedName>
</protein>
<evidence type="ECO:0000259" key="6">
    <source>
        <dbReference type="PROSITE" id="PS50048"/>
    </source>
</evidence>
<dbReference type="Gene3D" id="4.10.240.10">
    <property type="entry name" value="Zn(2)-C6 fungal-type DNA-binding domain"/>
    <property type="match status" value="1"/>
</dbReference>
<dbReference type="SUPFAM" id="SSF57701">
    <property type="entry name" value="Zn2/Cys6 DNA-binding domain"/>
    <property type="match status" value="1"/>
</dbReference>
<evidence type="ECO:0000313" key="8">
    <source>
        <dbReference type="Proteomes" id="UP000184188"/>
    </source>
</evidence>
<feature type="compositionally biased region" description="Low complexity" evidence="5">
    <location>
        <begin position="124"/>
        <end position="139"/>
    </location>
</feature>
<accession>A0A1L9SFU4</accession>
<feature type="region of interest" description="Disordered" evidence="5">
    <location>
        <begin position="403"/>
        <end position="428"/>
    </location>
</feature>
<dbReference type="VEuPathDB" id="FungiDB:ASPZODRAFT_26497"/>
<dbReference type="InterPro" id="IPR001138">
    <property type="entry name" value="Zn2Cys6_DnaBD"/>
</dbReference>
<dbReference type="GO" id="GO:0003677">
    <property type="term" value="F:DNA binding"/>
    <property type="evidence" value="ECO:0007669"/>
    <property type="project" value="UniProtKB-KW"/>
</dbReference>
<evidence type="ECO:0000256" key="4">
    <source>
        <dbReference type="ARBA" id="ARBA00023242"/>
    </source>
</evidence>
<dbReference type="STRING" id="1073090.A0A1L9SFU4"/>
<dbReference type="SMART" id="SM00066">
    <property type="entry name" value="GAL4"/>
    <property type="match status" value="1"/>
</dbReference>
<dbReference type="InterPro" id="IPR036864">
    <property type="entry name" value="Zn2-C6_fun-type_DNA-bd_sf"/>
</dbReference>